<keyword evidence="2" id="KW-0479">Metal-binding</keyword>
<sequence>MAPTNSGSYFYCYKKHFSIILLGMADAFRRSIWVSIGDFGSSNDAGVFQWSDSGQALNLGQIDLPTPTALPRTDTICPYFIVAVGAFPLKDYLMKPYTRVMNLPIDQKIFNYRLSRARLVIECAFGLLTKKWRIH</sequence>
<evidence type="ECO:0000256" key="2">
    <source>
        <dbReference type="ARBA" id="ARBA00022723"/>
    </source>
</evidence>
<evidence type="ECO:0000313" key="4">
    <source>
        <dbReference type="EnsemblMetazoa" id="XP_031784196"/>
    </source>
</evidence>
<dbReference type="KEGG" id="nvi:116417109"/>
<proteinExistence type="predicted"/>
<evidence type="ECO:0000313" key="5">
    <source>
        <dbReference type="Proteomes" id="UP000002358"/>
    </source>
</evidence>
<name>A0A7M7QCZ8_NASVI</name>
<dbReference type="InParanoid" id="A0A7M7QCZ8"/>
<dbReference type="Pfam" id="PF13359">
    <property type="entry name" value="DDE_Tnp_4"/>
    <property type="match status" value="1"/>
</dbReference>
<organism evidence="4 5">
    <name type="scientific">Nasonia vitripennis</name>
    <name type="common">Parasitic wasp</name>
    <dbReference type="NCBI Taxonomy" id="7425"/>
    <lineage>
        <taxon>Eukaryota</taxon>
        <taxon>Metazoa</taxon>
        <taxon>Ecdysozoa</taxon>
        <taxon>Arthropoda</taxon>
        <taxon>Hexapoda</taxon>
        <taxon>Insecta</taxon>
        <taxon>Pterygota</taxon>
        <taxon>Neoptera</taxon>
        <taxon>Endopterygota</taxon>
        <taxon>Hymenoptera</taxon>
        <taxon>Apocrita</taxon>
        <taxon>Proctotrupomorpha</taxon>
        <taxon>Chalcidoidea</taxon>
        <taxon>Pteromalidae</taxon>
        <taxon>Pteromalinae</taxon>
        <taxon>Nasonia</taxon>
    </lineage>
</organism>
<dbReference type="GeneID" id="116417109"/>
<evidence type="ECO:0000259" key="3">
    <source>
        <dbReference type="Pfam" id="PF13359"/>
    </source>
</evidence>
<evidence type="ECO:0000256" key="1">
    <source>
        <dbReference type="ARBA" id="ARBA00001968"/>
    </source>
</evidence>
<feature type="domain" description="DDE Tnp4" evidence="3">
    <location>
        <begin position="3"/>
        <end position="134"/>
    </location>
</feature>
<dbReference type="AlphaFoldDB" id="A0A7M7QCZ8"/>
<keyword evidence="5" id="KW-1185">Reference proteome</keyword>
<dbReference type="OrthoDB" id="7551940at2759"/>
<protein>
    <recommendedName>
        <fullName evidence="3">DDE Tnp4 domain-containing protein</fullName>
    </recommendedName>
</protein>
<dbReference type="InterPro" id="IPR027806">
    <property type="entry name" value="HARBI1_dom"/>
</dbReference>
<accession>A0A7M7QCZ8</accession>
<dbReference type="GO" id="GO:0046872">
    <property type="term" value="F:metal ion binding"/>
    <property type="evidence" value="ECO:0007669"/>
    <property type="project" value="UniProtKB-KW"/>
</dbReference>
<reference evidence="4" key="1">
    <citation type="submission" date="2021-01" db="UniProtKB">
        <authorList>
            <consortium name="EnsemblMetazoa"/>
        </authorList>
    </citation>
    <scope>IDENTIFICATION</scope>
</reference>
<comment type="cofactor">
    <cofactor evidence="1">
        <name>a divalent metal cation</name>
        <dbReference type="ChEBI" id="CHEBI:60240"/>
    </cofactor>
</comment>
<dbReference type="RefSeq" id="XP_031784196.1">
    <property type="nucleotide sequence ID" value="XM_031928336.1"/>
</dbReference>
<dbReference type="EnsemblMetazoa" id="XM_031928336">
    <property type="protein sequence ID" value="XP_031784196"/>
    <property type="gene ID" value="LOC116417109"/>
</dbReference>
<dbReference type="Proteomes" id="UP000002358">
    <property type="component" value="Unassembled WGS sequence"/>
</dbReference>